<evidence type="ECO:0000313" key="2">
    <source>
        <dbReference type="EMBL" id="KAG0023866.1"/>
    </source>
</evidence>
<protein>
    <submittedName>
        <fullName evidence="2">Uncharacterized protein</fullName>
    </submittedName>
</protein>
<gene>
    <name evidence="2" type="ORF">BGZ80_007558</name>
</gene>
<reference evidence="2" key="1">
    <citation type="journal article" date="2020" name="Fungal Divers.">
        <title>Resolving the Mortierellaceae phylogeny through synthesis of multi-gene phylogenetics and phylogenomics.</title>
        <authorList>
            <person name="Vandepol N."/>
            <person name="Liber J."/>
            <person name="Desiro A."/>
            <person name="Na H."/>
            <person name="Kennedy M."/>
            <person name="Barry K."/>
            <person name="Grigoriev I.V."/>
            <person name="Miller A.N."/>
            <person name="O'Donnell K."/>
            <person name="Stajich J.E."/>
            <person name="Bonito G."/>
        </authorList>
    </citation>
    <scope>NUCLEOTIDE SEQUENCE</scope>
    <source>
        <strain evidence="2">NRRL 2769</strain>
    </source>
</reference>
<evidence type="ECO:0000256" key="1">
    <source>
        <dbReference type="SAM" id="MobiDB-lite"/>
    </source>
</evidence>
<keyword evidence="3" id="KW-1185">Reference proteome</keyword>
<name>A0A9P6N4P5_9FUNG</name>
<proteinExistence type="predicted"/>
<feature type="compositionally biased region" description="Polar residues" evidence="1">
    <location>
        <begin position="149"/>
        <end position="160"/>
    </location>
</feature>
<dbReference type="AlphaFoldDB" id="A0A9P6N4P5"/>
<dbReference type="OrthoDB" id="2370938at2759"/>
<evidence type="ECO:0000313" key="3">
    <source>
        <dbReference type="Proteomes" id="UP000703661"/>
    </source>
</evidence>
<sequence length="305" mass="34170">MSTEPGTSWIQSTCGGSPRAFFEAFDIYVKQYGYQKYTQTIQESNLDMDTKLDLWQKFKYWKANDGVQFWLDRQSQSSQIITASTLVKGSESYAKESIHRTGKENTGDKDIESSMSSIVSQAENGKKWSLGTAFIENLQKTPRRRALSPTPQIPTISADSPNFIPVIRNEPNPLDDVDEDDFIIPDNTDNTYRISAILDGRDIGIGFRHLFQDYSIRCYPDFEGSDSPPAGLFRRIVGSFPTIREKAYKIGSVDATAVRNEVRSSAGRLDTFETTLLAFGETASQAVAKHSKDSLEVLKLTAKEI</sequence>
<feature type="region of interest" description="Disordered" evidence="1">
    <location>
        <begin position="144"/>
        <end position="164"/>
    </location>
</feature>
<accession>A0A9P6N4P5</accession>
<comment type="caution">
    <text evidence="2">The sequence shown here is derived from an EMBL/GenBank/DDBJ whole genome shotgun (WGS) entry which is preliminary data.</text>
</comment>
<dbReference type="EMBL" id="JAAAID010000039">
    <property type="protein sequence ID" value="KAG0023866.1"/>
    <property type="molecule type" value="Genomic_DNA"/>
</dbReference>
<organism evidence="2 3">
    <name type="scientific">Entomortierella chlamydospora</name>
    <dbReference type="NCBI Taxonomy" id="101097"/>
    <lineage>
        <taxon>Eukaryota</taxon>
        <taxon>Fungi</taxon>
        <taxon>Fungi incertae sedis</taxon>
        <taxon>Mucoromycota</taxon>
        <taxon>Mortierellomycotina</taxon>
        <taxon>Mortierellomycetes</taxon>
        <taxon>Mortierellales</taxon>
        <taxon>Mortierellaceae</taxon>
        <taxon>Entomortierella</taxon>
    </lineage>
</organism>
<dbReference type="Proteomes" id="UP000703661">
    <property type="component" value="Unassembled WGS sequence"/>
</dbReference>